<dbReference type="GeneID" id="49382539"/>
<name>A0A2K8P9B7_STRLA</name>
<evidence type="ECO:0000313" key="3">
    <source>
        <dbReference type="Proteomes" id="UP000231791"/>
    </source>
</evidence>
<sequence>MPTEPTQHPQQPHPQPIEPGTELPRINAFLTAFARRQAARTVEFPGGFAALDDAFARTWSANQIVVERAVDPAALPARAEELLGHLEHRMVSVFDEDTATACGPWLTRAGYTHSSYLVMLHTDSVPDGAHAREVELDALRDPLTRRWRGFLPEAGEETVRALVDQRGSRRRGAELVRFIGSRTREGEIASWADLYADPRTGTAQIEDLVTAEAHLGRGHAGAVLDAALRRAADAGCGIRFLIADTQDWPRTWYARRGFTSIGHTHVFERV</sequence>
<dbReference type="Pfam" id="PF00583">
    <property type="entry name" value="Acetyltransf_1"/>
    <property type="match status" value="1"/>
</dbReference>
<evidence type="ECO:0000256" key="1">
    <source>
        <dbReference type="SAM" id="MobiDB-lite"/>
    </source>
</evidence>
<dbReference type="Gene3D" id="3.40.630.30">
    <property type="match status" value="1"/>
</dbReference>
<keyword evidence="3" id="KW-1185">Reference proteome</keyword>
<dbReference type="PROSITE" id="PS51186">
    <property type="entry name" value="GNAT"/>
    <property type="match status" value="1"/>
</dbReference>
<dbReference type="EMBL" id="CP024985">
    <property type="protein sequence ID" value="ATZ23334.1"/>
    <property type="molecule type" value="Genomic_DNA"/>
</dbReference>
<dbReference type="InterPro" id="IPR016181">
    <property type="entry name" value="Acyl_CoA_acyltransferase"/>
</dbReference>
<dbReference type="AlphaFoldDB" id="A0A2K8P9B7"/>
<gene>
    <name evidence="2" type="ORF">SLAV_07150</name>
</gene>
<dbReference type="InterPro" id="IPR000182">
    <property type="entry name" value="GNAT_dom"/>
</dbReference>
<keyword evidence="2" id="KW-0808">Transferase</keyword>
<dbReference type="OrthoDB" id="5638018at2"/>
<dbReference type="Proteomes" id="UP000231791">
    <property type="component" value="Chromosome"/>
</dbReference>
<feature type="compositionally biased region" description="Low complexity" evidence="1">
    <location>
        <begin position="1"/>
        <end position="10"/>
    </location>
</feature>
<evidence type="ECO:0000313" key="2">
    <source>
        <dbReference type="EMBL" id="ATZ23334.1"/>
    </source>
</evidence>
<proteinExistence type="predicted"/>
<dbReference type="RefSeq" id="WP_078950046.1">
    <property type="nucleotide sequence ID" value="NZ_CP024985.1"/>
</dbReference>
<dbReference type="KEGG" id="slx:SLAV_07150"/>
<dbReference type="SUPFAM" id="SSF55729">
    <property type="entry name" value="Acyl-CoA N-acyltransferases (Nat)"/>
    <property type="match status" value="1"/>
</dbReference>
<feature type="region of interest" description="Disordered" evidence="1">
    <location>
        <begin position="1"/>
        <end position="20"/>
    </location>
</feature>
<accession>A0A2K8P9B7</accession>
<reference evidence="2 3" key="1">
    <citation type="submission" date="2017-11" db="EMBL/GenBank/DDBJ databases">
        <title>Complete genome sequence of Streptomyces lavendulae subsp. lavendulae CCM 3239 (formerly 'Streptomyces aureofaciens CCM 3239'), the producer of the angucycline-type antibiotic auricin.</title>
        <authorList>
            <person name="Busche T."/>
            <person name="Novakova R."/>
            <person name="Al'Dilaimi A."/>
            <person name="Homerova D."/>
            <person name="Feckova L."/>
            <person name="Rezuchova B."/>
            <person name="Mingyar E."/>
            <person name="Csolleiova D."/>
            <person name="Bekeova C."/>
            <person name="Winkler A."/>
            <person name="Sevcikova B."/>
            <person name="Kalinowski J."/>
            <person name="Kormanec J."/>
            <person name="Ruckert C."/>
        </authorList>
    </citation>
    <scope>NUCLEOTIDE SEQUENCE [LARGE SCALE GENOMIC DNA]</scope>
    <source>
        <strain evidence="2 3">CCM 3239</strain>
    </source>
</reference>
<dbReference type="GO" id="GO:0016747">
    <property type="term" value="F:acyltransferase activity, transferring groups other than amino-acyl groups"/>
    <property type="evidence" value="ECO:0007669"/>
    <property type="project" value="InterPro"/>
</dbReference>
<organism evidence="2 3">
    <name type="scientific">Streptomyces lavendulae subsp. lavendulae</name>
    <dbReference type="NCBI Taxonomy" id="58340"/>
    <lineage>
        <taxon>Bacteria</taxon>
        <taxon>Bacillati</taxon>
        <taxon>Actinomycetota</taxon>
        <taxon>Actinomycetes</taxon>
        <taxon>Kitasatosporales</taxon>
        <taxon>Streptomycetaceae</taxon>
        <taxon>Streptomyces</taxon>
    </lineage>
</organism>
<protein>
    <submittedName>
        <fullName evidence="2">Acetyltransferase (GNAT) family protein</fullName>
    </submittedName>
</protein>